<comment type="caution">
    <text evidence="6">The sequence shown here is derived from an EMBL/GenBank/DDBJ whole genome shotgun (WGS) entry which is preliminary data.</text>
</comment>
<evidence type="ECO:0000256" key="2">
    <source>
        <dbReference type="ARBA" id="ARBA00022771"/>
    </source>
</evidence>
<dbReference type="OrthoDB" id="341421at2759"/>
<proteinExistence type="predicted"/>
<evidence type="ECO:0000313" key="7">
    <source>
        <dbReference type="Proteomes" id="UP000683000"/>
    </source>
</evidence>
<keyword evidence="7" id="KW-1185">Reference proteome</keyword>
<evidence type="ECO:0000313" key="6">
    <source>
        <dbReference type="EMBL" id="KAG6375337.1"/>
    </source>
</evidence>
<gene>
    <name evidence="6" type="ORF">JVT61DRAFT_3567</name>
</gene>
<dbReference type="Proteomes" id="UP000683000">
    <property type="component" value="Unassembled WGS sequence"/>
</dbReference>
<dbReference type="GO" id="GO:0000981">
    <property type="term" value="F:DNA-binding transcription factor activity, RNA polymerase II-specific"/>
    <property type="evidence" value="ECO:0007669"/>
    <property type="project" value="TreeGrafter"/>
</dbReference>
<reference evidence="6" key="1">
    <citation type="submission" date="2021-03" db="EMBL/GenBank/DDBJ databases">
        <title>Evolutionary innovations through gain and loss of genes in the ectomycorrhizal Boletales.</title>
        <authorList>
            <person name="Wu G."/>
            <person name="Miyauchi S."/>
            <person name="Morin E."/>
            <person name="Yang Z.-L."/>
            <person name="Xu J."/>
            <person name="Martin F.M."/>
        </authorList>
    </citation>
    <scope>NUCLEOTIDE SEQUENCE</scope>
    <source>
        <strain evidence="6">BR01</strain>
    </source>
</reference>
<dbReference type="InterPro" id="IPR002893">
    <property type="entry name" value="Znf_MYND"/>
</dbReference>
<dbReference type="AlphaFoldDB" id="A0A8I2YR32"/>
<evidence type="ECO:0000259" key="5">
    <source>
        <dbReference type="PROSITE" id="PS50865"/>
    </source>
</evidence>
<dbReference type="Pfam" id="PF26632">
    <property type="entry name" value="DUF8205"/>
    <property type="match status" value="1"/>
</dbReference>
<name>A0A8I2YR32_9AGAM</name>
<dbReference type="GO" id="GO:0008270">
    <property type="term" value="F:zinc ion binding"/>
    <property type="evidence" value="ECO:0007669"/>
    <property type="project" value="UniProtKB-KW"/>
</dbReference>
<organism evidence="6 7">
    <name type="scientific">Boletus reticuloceps</name>
    <dbReference type="NCBI Taxonomy" id="495285"/>
    <lineage>
        <taxon>Eukaryota</taxon>
        <taxon>Fungi</taxon>
        <taxon>Dikarya</taxon>
        <taxon>Basidiomycota</taxon>
        <taxon>Agaricomycotina</taxon>
        <taxon>Agaricomycetes</taxon>
        <taxon>Agaricomycetidae</taxon>
        <taxon>Boletales</taxon>
        <taxon>Boletineae</taxon>
        <taxon>Boletaceae</taxon>
        <taxon>Boletoideae</taxon>
        <taxon>Boletus</taxon>
    </lineage>
</organism>
<sequence>MDAKKEIHVVHTTHPLNQELFRMMATPREVSKAIKNTSQTQCTTCSTTRPKLQTCKQCKSVWYCSKECQRKDWPRHKAWCTPSDRPKGTRKLVETFVCNVTLATMLQVCAALDLNLVNDKKKEIGFKVPFMIRVDIAIEPSDVYSFVKLFLTDEPISDKMEGMLQINRFHSHIPGRSGHIPLTQMRDTMWSGEREKLNGNPVHCNNPLGLVEFVNNDSDFSITCPLPIPPGPMKLARGKEPFTMLSGLTGGSFEKPMTVASCMEFMNLHIRADKENQLKLRVEMTEEDKLIVRNARDRSVKREAAIVLRQKMERESIYASMPLDGF</sequence>
<dbReference type="SUPFAM" id="SSF144232">
    <property type="entry name" value="HIT/MYND zinc finger-like"/>
    <property type="match status" value="1"/>
</dbReference>
<dbReference type="PANTHER" id="PTHR10237:SF14">
    <property type="entry name" value="MYND-TYPE DOMAIN-CONTAINING PROTEIN"/>
    <property type="match status" value="1"/>
</dbReference>
<keyword evidence="2 4" id="KW-0863">Zinc-finger</keyword>
<evidence type="ECO:0000256" key="1">
    <source>
        <dbReference type="ARBA" id="ARBA00022723"/>
    </source>
</evidence>
<evidence type="ECO:0000256" key="4">
    <source>
        <dbReference type="PROSITE-ProRule" id="PRU00134"/>
    </source>
</evidence>
<dbReference type="InterPro" id="IPR058518">
    <property type="entry name" value="DUF8205"/>
</dbReference>
<feature type="domain" description="MYND-type" evidence="5">
    <location>
        <begin position="42"/>
        <end position="80"/>
    </location>
</feature>
<evidence type="ECO:0000256" key="3">
    <source>
        <dbReference type="ARBA" id="ARBA00022833"/>
    </source>
</evidence>
<keyword evidence="1" id="KW-0479">Metal-binding</keyword>
<dbReference type="Gene3D" id="6.10.140.2220">
    <property type="match status" value="1"/>
</dbReference>
<protein>
    <recommendedName>
        <fullName evidence="5">MYND-type domain-containing protein</fullName>
    </recommendedName>
</protein>
<dbReference type="PROSITE" id="PS50865">
    <property type="entry name" value="ZF_MYND_2"/>
    <property type="match status" value="1"/>
</dbReference>
<dbReference type="GO" id="GO:0005634">
    <property type="term" value="C:nucleus"/>
    <property type="evidence" value="ECO:0007669"/>
    <property type="project" value="TreeGrafter"/>
</dbReference>
<dbReference type="PANTHER" id="PTHR10237">
    <property type="entry name" value="DEFORMED EPIDERMAL AUTOREGULATORY FACTOR 1 HOMOLOG SUPPRESSIN"/>
    <property type="match status" value="1"/>
</dbReference>
<dbReference type="Pfam" id="PF01753">
    <property type="entry name" value="zf-MYND"/>
    <property type="match status" value="1"/>
</dbReference>
<keyword evidence="3" id="KW-0862">Zinc</keyword>
<dbReference type="InterPro" id="IPR024119">
    <property type="entry name" value="TF_DEAF-1"/>
</dbReference>
<dbReference type="PROSITE" id="PS01360">
    <property type="entry name" value="ZF_MYND_1"/>
    <property type="match status" value="1"/>
</dbReference>
<dbReference type="EMBL" id="JAGFBS010000015">
    <property type="protein sequence ID" value="KAG6375337.1"/>
    <property type="molecule type" value="Genomic_DNA"/>
</dbReference>
<accession>A0A8I2YR32</accession>